<dbReference type="InterPro" id="IPR009097">
    <property type="entry name" value="Cyclic_Pdiesterase"/>
</dbReference>
<dbReference type="GO" id="GO:0009187">
    <property type="term" value="P:cyclic nucleotide metabolic process"/>
    <property type="evidence" value="ECO:0007669"/>
    <property type="project" value="TreeGrafter"/>
</dbReference>
<name>A0A545TEZ3_9PROT</name>
<reference evidence="1 2" key="1">
    <citation type="submission" date="2019-06" db="EMBL/GenBank/DDBJ databases">
        <title>Whole genome sequence for Rhodospirillaceae sp. R148.</title>
        <authorList>
            <person name="Wang G."/>
        </authorList>
    </citation>
    <scope>NUCLEOTIDE SEQUENCE [LARGE SCALE GENOMIC DNA]</scope>
    <source>
        <strain evidence="1 2">R148</strain>
    </source>
</reference>
<dbReference type="EMBL" id="VHSH01000009">
    <property type="protein sequence ID" value="TQV75755.1"/>
    <property type="molecule type" value="Genomic_DNA"/>
</dbReference>
<dbReference type="Gene3D" id="3.90.1140.10">
    <property type="entry name" value="Cyclic phosphodiesterase"/>
    <property type="match status" value="1"/>
</dbReference>
<proteinExistence type="predicted"/>
<protein>
    <submittedName>
        <fullName evidence="1">2'-5' RNA ligase family protein</fullName>
    </submittedName>
</protein>
<accession>A0A545TEZ3</accession>
<dbReference type="InterPro" id="IPR012386">
    <property type="entry name" value="Cyclic-nucl_3Pdiesterase"/>
</dbReference>
<dbReference type="SUPFAM" id="SSF55144">
    <property type="entry name" value="LigT-like"/>
    <property type="match status" value="1"/>
</dbReference>
<dbReference type="Proteomes" id="UP000315252">
    <property type="component" value="Unassembled WGS sequence"/>
</dbReference>
<gene>
    <name evidence="1" type="ORF">FKG95_22855</name>
</gene>
<dbReference type="AlphaFoldDB" id="A0A545TEZ3"/>
<organism evidence="1 2">
    <name type="scientific">Denitrobaculum tricleocarpae</name>
    <dbReference type="NCBI Taxonomy" id="2591009"/>
    <lineage>
        <taxon>Bacteria</taxon>
        <taxon>Pseudomonadati</taxon>
        <taxon>Pseudomonadota</taxon>
        <taxon>Alphaproteobacteria</taxon>
        <taxon>Rhodospirillales</taxon>
        <taxon>Rhodospirillaceae</taxon>
        <taxon>Denitrobaculum</taxon>
    </lineage>
</organism>
<dbReference type="GO" id="GO:0016874">
    <property type="term" value="F:ligase activity"/>
    <property type="evidence" value="ECO:0007669"/>
    <property type="project" value="UniProtKB-KW"/>
</dbReference>
<keyword evidence="2" id="KW-1185">Reference proteome</keyword>
<dbReference type="RefSeq" id="WP_142898743.1">
    <property type="nucleotide sequence ID" value="NZ_ML660060.1"/>
</dbReference>
<comment type="caution">
    <text evidence="1">The sequence shown here is derived from an EMBL/GenBank/DDBJ whole genome shotgun (WGS) entry which is preliminary data.</text>
</comment>
<dbReference type="OrthoDB" id="1492719at2"/>
<evidence type="ECO:0000313" key="1">
    <source>
        <dbReference type="EMBL" id="TQV75755.1"/>
    </source>
</evidence>
<dbReference type="PANTHER" id="PTHR28141">
    <property type="entry name" value="2',3'-CYCLIC-NUCLEOTIDE 3'-PHOSPHODIESTERASE"/>
    <property type="match status" value="1"/>
</dbReference>
<evidence type="ECO:0000313" key="2">
    <source>
        <dbReference type="Proteomes" id="UP000315252"/>
    </source>
</evidence>
<dbReference type="Pfam" id="PF13563">
    <property type="entry name" value="2_5_RNA_ligase2"/>
    <property type="match status" value="1"/>
</dbReference>
<keyword evidence="1" id="KW-0436">Ligase</keyword>
<dbReference type="GO" id="GO:0004113">
    <property type="term" value="F:2',3'-cyclic-nucleotide 3'-phosphodiesterase activity"/>
    <property type="evidence" value="ECO:0007669"/>
    <property type="project" value="TreeGrafter"/>
</dbReference>
<dbReference type="PANTHER" id="PTHR28141:SF1">
    <property type="entry name" value="2',3'-CYCLIC-NUCLEOTIDE 3'-PHOSPHODIESTERASE"/>
    <property type="match status" value="1"/>
</dbReference>
<sequence length="182" mass="19741">MSQVEPNAGSYSLWLLLCEEDEVWVRGLISALAGELGTEAFFPHVTLMGALSEDPTQATAALPALAESQPLFAAEIDGIGMQPSVFTAFFLRLRGHPALTALHERAKDFGGGSVSAPMPFMPHISLAYGHIDEGVKRSLRARLEGEFAGRSIRFDRIAYAYSGVDIPITRWRIDACVSLAYA</sequence>